<proteinExistence type="predicted"/>
<name>A0A0H3A5R7_NITV4</name>
<dbReference type="InterPro" id="IPR058240">
    <property type="entry name" value="rSAM_sf"/>
</dbReference>
<keyword evidence="4" id="KW-0408">Iron</keyword>
<reference evidence="8" key="1">
    <citation type="journal article" date="2009" name="Environ. Microbiol.">
        <title>Contribution of mobile genetic elements to Desulfovibrio vulgaris genome plasticity.</title>
        <authorList>
            <person name="Walker C.B."/>
            <person name="Stolyar S."/>
            <person name="Chivian D."/>
            <person name="Pinel N."/>
            <person name="Gabster J.A."/>
            <person name="Dehal P.S."/>
            <person name="He Z."/>
            <person name="Yang Z.K."/>
            <person name="Yen H.C."/>
            <person name="Zhou J."/>
            <person name="Wall J.D."/>
            <person name="Hazen T.C."/>
            <person name="Arkin A.P."/>
            <person name="Stahl D.A."/>
        </authorList>
    </citation>
    <scope>NUCLEOTIDE SEQUENCE [LARGE SCALE GENOMIC DNA]</scope>
    <source>
        <strain evidence="8">DP4</strain>
    </source>
</reference>
<dbReference type="KEGG" id="dvl:Dvul_0354"/>
<dbReference type="AlphaFoldDB" id="A0A0H3A5R7"/>
<evidence type="ECO:0000313" key="8">
    <source>
        <dbReference type="Proteomes" id="UP000009173"/>
    </source>
</evidence>
<dbReference type="PANTHER" id="PTHR11228">
    <property type="entry name" value="RADICAL SAM DOMAIN PROTEIN"/>
    <property type="match status" value="1"/>
</dbReference>
<dbReference type="GO" id="GO:0051536">
    <property type="term" value="F:iron-sulfur cluster binding"/>
    <property type="evidence" value="ECO:0007669"/>
    <property type="project" value="UniProtKB-KW"/>
</dbReference>
<dbReference type="SFLD" id="SFLDS00029">
    <property type="entry name" value="Radical_SAM"/>
    <property type="match status" value="1"/>
</dbReference>
<sequence>MQETKTTVRASTLSNGRSLAAYHEDFDRKWASAWGRTLTYAQMHANRVVQSARIVLSHPDIWGKVASGFVNAARGRKRLLRSLEIAVTYRCNARCEQCSCRRDHDPVREKTELLTLPELQRVIDEAVDMGAFQFCINGGEPMLEEARVFALLDYIKTRHKGYVHLCTNGTLLDDDKVARLAEHHLDSVEMGFDSAFEDVHDANRVRGGYRKVFHNIEAFRKRGVGVVLNTILTNQKVRSDDMLFTMDLAKKHGCMLQVTPCCLTGALRGRMDMMLTEKARFYFYWFLAQSTNNRSDLYSSLTRIKCPAGREKLGLQPYGDVVSCPLIQIRYGNVREKGLAAIQQDILADPYYGLDGSHGCLPAMSETFIRERLSGDR</sequence>
<dbReference type="SUPFAM" id="SSF102114">
    <property type="entry name" value="Radical SAM enzymes"/>
    <property type="match status" value="1"/>
</dbReference>
<evidence type="ECO:0000256" key="5">
    <source>
        <dbReference type="ARBA" id="ARBA00023014"/>
    </source>
</evidence>
<dbReference type="Pfam" id="PF04055">
    <property type="entry name" value="Radical_SAM"/>
    <property type="match status" value="1"/>
</dbReference>
<keyword evidence="3" id="KW-0479">Metal-binding</keyword>
<comment type="cofactor">
    <cofactor evidence="1">
        <name>[4Fe-4S] cluster</name>
        <dbReference type="ChEBI" id="CHEBI:49883"/>
    </cofactor>
</comment>
<evidence type="ECO:0000256" key="3">
    <source>
        <dbReference type="ARBA" id="ARBA00022723"/>
    </source>
</evidence>
<dbReference type="SFLD" id="SFLDG01067">
    <property type="entry name" value="SPASM/twitch_domain_containing"/>
    <property type="match status" value="1"/>
</dbReference>
<dbReference type="RefSeq" id="WP_011791560.1">
    <property type="nucleotide sequence ID" value="NC_008751.1"/>
</dbReference>
<evidence type="ECO:0000259" key="6">
    <source>
        <dbReference type="PROSITE" id="PS51918"/>
    </source>
</evidence>
<keyword evidence="5" id="KW-0411">Iron-sulfur</keyword>
<dbReference type="PROSITE" id="PS51918">
    <property type="entry name" value="RADICAL_SAM"/>
    <property type="match status" value="1"/>
</dbReference>
<dbReference type="InterPro" id="IPR013785">
    <property type="entry name" value="Aldolase_TIM"/>
</dbReference>
<accession>A0A0H3A5R7</accession>
<dbReference type="CDD" id="cd01335">
    <property type="entry name" value="Radical_SAM"/>
    <property type="match status" value="1"/>
</dbReference>
<dbReference type="Proteomes" id="UP000009173">
    <property type="component" value="Chromosome"/>
</dbReference>
<gene>
    <name evidence="7" type="ordered locus">Dvul_0354</name>
</gene>
<dbReference type="InterPro" id="IPR007197">
    <property type="entry name" value="rSAM"/>
</dbReference>
<dbReference type="GO" id="GO:0003824">
    <property type="term" value="F:catalytic activity"/>
    <property type="evidence" value="ECO:0007669"/>
    <property type="project" value="InterPro"/>
</dbReference>
<organism evidence="7 8">
    <name type="scientific">Nitratidesulfovibrio vulgaris (strain DP4)</name>
    <name type="common">Desulfovibrio vulgaris</name>
    <dbReference type="NCBI Taxonomy" id="391774"/>
    <lineage>
        <taxon>Bacteria</taxon>
        <taxon>Pseudomonadati</taxon>
        <taxon>Thermodesulfobacteriota</taxon>
        <taxon>Desulfovibrionia</taxon>
        <taxon>Desulfovibrionales</taxon>
        <taxon>Desulfovibrionaceae</taxon>
        <taxon>Nitratidesulfovibrio</taxon>
    </lineage>
</organism>
<dbReference type="Gene3D" id="3.20.20.70">
    <property type="entry name" value="Aldolase class I"/>
    <property type="match status" value="1"/>
</dbReference>
<evidence type="ECO:0000256" key="2">
    <source>
        <dbReference type="ARBA" id="ARBA00022691"/>
    </source>
</evidence>
<evidence type="ECO:0000256" key="1">
    <source>
        <dbReference type="ARBA" id="ARBA00001966"/>
    </source>
</evidence>
<evidence type="ECO:0000313" key="7">
    <source>
        <dbReference type="EMBL" id="ABM27377.1"/>
    </source>
</evidence>
<dbReference type="GO" id="GO:0046872">
    <property type="term" value="F:metal ion binding"/>
    <property type="evidence" value="ECO:0007669"/>
    <property type="project" value="UniProtKB-KW"/>
</dbReference>
<dbReference type="PANTHER" id="PTHR11228:SF22">
    <property type="entry name" value="PEPTIDE BIOSYNTHESIS PROTEIN YYDG-RELATED"/>
    <property type="match status" value="1"/>
</dbReference>
<dbReference type="HOGENOM" id="CLU_733059_0_0_7"/>
<feature type="domain" description="Radical SAM core" evidence="6">
    <location>
        <begin position="75"/>
        <end position="294"/>
    </location>
</feature>
<evidence type="ECO:0000256" key="4">
    <source>
        <dbReference type="ARBA" id="ARBA00023004"/>
    </source>
</evidence>
<protein>
    <submittedName>
        <fullName evidence="7">Radical SAM domain protein</fullName>
    </submittedName>
</protein>
<dbReference type="InterPro" id="IPR050377">
    <property type="entry name" value="Radical_SAM_PqqE_MftC-like"/>
</dbReference>
<dbReference type="EMBL" id="CP000527">
    <property type="protein sequence ID" value="ABM27377.1"/>
    <property type="molecule type" value="Genomic_DNA"/>
</dbReference>
<dbReference type="SMART" id="SM00729">
    <property type="entry name" value="Elp3"/>
    <property type="match status" value="1"/>
</dbReference>
<dbReference type="InterPro" id="IPR006638">
    <property type="entry name" value="Elp3/MiaA/NifB-like_rSAM"/>
</dbReference>
<keyword evidence="2" id="KW-0949">S-adenosyl-L-methionine</keyword>
<dbReference type="SFLD" id="SFLDG01386">
    <property type="entry name" value="main_SPASM_domain-containing"/>
    <property type="match status" value="1"/>
</dbReference>